<comment type="caution">
    <text evidence="2">The sequence shown here is derived from an EMBL/GenBank/DDBJ whole genome shotgun (WGS) entry which is preliminary data.</text>
</comment>
<feature type="non-terminal residue" evidence="2">
    <location>
        <position position="1"/>
    </location>
</feature>
<proteinExistence type="predicted"/>
<dbReference type="GO" id="GO:0009103">
    <property type="term" value="P:lipopolysaccharide biosynthetic process"/>
    <property type="evidence" value="ECO:0007669"/>
    <property type="project" value="TreeGrafter"/>
</dbReference>
<gene>
    <name evidence="2" type="ORF">COY11_01695</name>
</gene>
<evidence type="ECO:0000313" key="2">
    <source>
        <dbReference type="EMBL" id="PIZ71179.1"/>
    </source>
</evidence>
<keyword evidence="1 2" id="KW-0808">Transferase</keyword>
<reference evidence="3" key="1">
    <citation type="submission" date="2017-09" db="EMBL/GenBank/DDBJ databases">
        <title>Depth-based differentiation of microbial function through sediment-hosted aquifers and enrichment of novel symbionts in the deep terrestrial subsurface.</title>
        <authorList>
            <person name="Probst A.J."/>
            <person name="Ladd B."/>
            <person name="Jarett J.K."/>
            <person name="Geller-Mcgrath D.E."/>
            <person name="Sieber C.M.K."/>
            <person name="Emerson J.B."/>
            <person name="Anantharaman K."/>
            <person name="Thomas B.C."/>
            <person name="Malmstrom R."/>
            <person name="Stieglmeier M."/>
            <person name="Klingl A."/>
            <person name="Woyke T."/>
            <person name="Ryan C.M."/>
            <person name="Banfield J.F."/>
        </authorList>
    </citation>
    <scope>NUCLEOTIDE SEQUENCE [LARGE SCALE GENOMIC DNA]</scope>
</reference>
<dbReference type="PANTHER" id="PTHR46401">
    <property type="entry name" value="GLYCOSYLTRANSFERASE WBBK-RELATED"/>
    <property type="match status" value="1"/>
</dbReference>
<dbReference type="SUPFAM" id="SSF53756">
    <property type="entry name" value="UDP-Glycosyltransferase/glycogen phosphorylase"/>
    <property type="match status" value="1"/>
</dbReference>
<organism evidence="2 3">
    <name type="scientific">Candidatus Portnoybacteria bacterium CG_4_10_14_0_2_um_filter_44_20</name>
    <dbReference type="NCBI Taxonomy" id="1974799"/>
    <lineage>
        <taxon>Bacteria</taxon>
        <taxon>Candidatus Portnoyibacteriota</taxon>
    </lineage>
</organism>
<protein>
    <submittedName>
        <fullName evidence="2">Glycosyl transferase family 1</fullName>
    </submittedName>
</protein>
<evidence type="ECO:0000256" key="1">
    <source>
        <dbReference type="ARBA" id="ARBA00022679"/>
    </source>
</evidence>
<dbReference type="GO" id="GO:0016757">
    <property type="term" value="F:glycosyltransferase activity"/>
    <property type="evidence" value="ECO:0007669"/>
    <property type="project" value="TreeGrafter"/>
</dbReference>
<dbReference type="Gene3D" id="3.40.50.2000">
    <property type="entry name" value="Glycogen Phosphorylase B"/>
    <property type="match status" value="1"/>
</dbReference>
<evidence type="ECO:0000313" key="3">
    <source>
        <dbReference type="Proteomes" id="UP000229805"/>
    </source>
</evidence>
<dbReference type="EMBL" id="PFOG01000065">
    <property type="protein sequence ID" value="PIZ71179.1"/>
    <property type="molecule type" value="Genomic_DNA"/>
</dbReference>
<dbReference type="AlphaFoldDB" id="A0A2M7UIY4"/>
<dbReference type="PANTHER" id="PTHR46401:SF2">
    <property type="entry name" value="GLYCOSYLTRANSFERASE WBBK-RELATED"/>
    <property type="match status" value="1"/>
</dbReference>
<dbReference type="Pfam" id="PF13692">
    <property type="entry name" value="Glyco_trans_1_4"/>
    <property type="match status" value="1"/>
</dbReference>
<sequence>GGPNELIEKYKSELGGWGVSPESVVFVGQVEYKKIPLYLRALDILVITAPDEARYAATTSPIKLFEFLAAGKAIVAPSLPSIRTILNEENCLFFEAGNPQDLAEKIGWLIDNRPLREKLSQRAHEDARQYSWVRRAGKIMDFIC</sequence>
<accession>A0A2M7UIY4</accession>
<name>A0A2M7UIY4_9BACT</name>
<dbReference type="Proteomes" id="UP000229805">
    <property type="component" value="Unassembled WGS sequence"/>
</dbReference>